<accession>A0A6A5RD31</accession>
<name>A0A6A5RD31_9PLEO</name>
<sequence>MPLEEALAELNTLGPTKDFLYRKLAKKHSYCYIILICRHKGKCALRKAKAEY</sequence>
<dbReference type="RefSeq" id="XP_033445635.1">
    <property type="nucleotide sequence ID" value="XM_033593546.1"/>
</dbReference>
<dbReference type="Proteomes" id="UP000800082">
    <property type="component" value="Unassembled WGS sequence"/>
</dbReference>
<organism evidence="1 2">
    <name type="scientific">Didymella exigua CBS 183.55</name>
    <dbReference type="NCBI Taxonomy" id="1150837"/>
    <lineage>
        <taxon>Eukaryota</taxon>
        <taxon>Fungi</taxon>
        <taxon>Dikarya</taxon>
        <taxon>Ascomycota</taxon>
        <taxon>Pezizomycotina</taxon>
        <taxon>Dothideomycetes</taxon>
        <taxon>Pleosporomycetidae</taxon>
        <taxon>Pleosporales</taxon>
        <taxon>Pleosporineae</taxon>
        <taxon>Didymellaceae</taxon>
        <taxon>Didymella</taxon>
    </lineage>
</organism>
<evidence type="ECO:0000313" key="1">
    <source>
        <dbReference type="EMBL" id="KAF1925383.1"/>
    </source>
</evidence>
<gene>
    <name evidence="1" type="ORF">M421DRAFT_423714</name>
</gene>
<dbReference type="GeneID" id="54351214"/>
<dbReference type="EMBL" id="ML978984">
    <property type="protein sequence ID" value="KAF1925383.1"/>
    <property type="molecule type" value="Genomic_DNA"/>
</dbReference>
<reference evidence="1" key="1">
    <citation type="journal article" date="2020" name="Stud. Mycol.">
        <title>101 Dothideomycetes genomes: a test case for predicting lifestyles and emergence of pathogens.</title>
        <authorList>
            <person name="Haridas S."/>
            <person name="Albert R."/>
            <person name="Binder M."/>
            <person name="Bloem J."/>
            <person name="Labutti K."/>
            <person name="Salamov A."/>
            <person name="Andreopoulos B."/>
            <person name="Baker S."/>
            <person name="Barry K."/>
            <person name="Bills G."/>
            <person name="Bluhm B."/>
            <person name="Cannon C."/>
            <person name="Castanera R."/>
            <person name="Culley D."/>
            <person name="Daum C."/>
            <person name="Ezra D."/>
            <person name="Gonzalez J."/>
            <person name="Henrissat B."/>
            <person name="Kuo A."/>
            <person name="Liang C."/>
            <person name="Lipzen A."/>
            <person name="Lutzoni F."/>
            <person name="Magnuson J."/>
            <person name="Mondo S."/>
            <person name="Nolan M."/>
            <person name="Ohm R."/>
            <person name="Pangilinan J."/>
            <person name="Park H.-J."/>
            <person name="Ramirez L."/>
            <person name="Alfaro M."/>
            <person name="Sun H."/>
            <person name="Tritt A."/>
            <person name="Yoshinaga Y."/>
            <person name="Zwiers L.-H."/>
            <person name="Turgeon B."/>
            <person name="Goodwin S."/>
            <person name="Spatafora J."/>
            <person name="Crous P."/>
            <person name="Grigoriev I."/>
        </authorList>
    </citation>
    <scope>NUCLEOTIDE SEQUENCE</scope>
    <source>
        <strain evidence="1">CBS 183.55</strain>
    </source>
</reference>
<keyword evidence="2" id="KW-1185">Reference proteome</keyword>
<dbReference type="AlphaFoldDB" id="A0A6A5RD31"/>
<protein>
    <submittedName>
        <fullName evidence="1">Uncharacterized protein</fullName>
    </submittedName>
</protein>
<proteinExistence type="predicted"/>
<evidence type="ECO:0000313" key="2">
    <source>
        <dbReference type="Proteomes" id="UP000800082"/>
    </source>
</evidence>